<gene>
    <name evidence="2" type="ORF">LCGC14_0901700</name>
</gene>
<keyword evidence="1" id="KW-0479">Metal-binding</keyword>
<dbReference type="EMBL" id="LAZR01002942">
    <property type="protein sequence ID" value="KKN23759.1"/>
    <property type="molecule type" value="Genomic_DNA"/>
</dbReference>
<evidence type="ECO:0000313" key="2">
    <source>
        <dbReference type="EMBL" id="KKN23759.1"/>
    </source>
</evidence>
<sequence length="325" mass="37103">MTVKLSPLVNIGVVVPNAEGAYQLLHNLFGARKVQEELTNFLNGDLATVIHVGLGDVVLQFIEPIAEEGVFYNHLLNKGPGVHNLTFIVEDIKDVIKEMEKQDGIDVLFTFDLEWEKFIASDYTNPNGKTIYMMDTMEKIGFHLGLSEKPGRSELILPQTQYVTGFDNLIGDASTMLHIELVTPNTEKTFEFLQKVFGSEKVEIEFAGILDSDFMRIIHVNLSNVVLQYCQPIGKTGTWYDLLQKNGAYVHNLNFLVDDIKETIRKFKKEEIPRIFKNRLAPNSPPYYMMNTIDKVGFHLENGQMPTGEEFDFFSKWVFTHLKKD</sequence>
<dbReference type="InterPro" id="IPR051785">
    <property type="entry name" value="MMCE/EMCE_epimerase"/>
</dbReference>
<dbReference type="PANTHER" id="PTHR43048">
    <property type="entry name" value="METHYLMALONYL-COA EPIMERASE"/>
    <property type="match status" value="1"/>
</dbReference>
<name>A0A0F9P151_9ZZZZ</name>
<dbReference type="SUPFAM" id="SSF54593">
    <property type="entry name" value="Glyoxalase/Bleomycin resistance protein/Dihydroxybiphenyl dioxygenase"/>
    <property type="match status" value="1"/>
</dbReference>
<evidence type="ECO:0008006" key="3">
    <source>
        <dbReference type="Google" id="ProtNLM"/>
    </source>
</evidence>
<comment type="caution">
    <text evidence="2">The sequence shown here is derived from an EMBL/GenBank/DDBJ whole genome shotgun (WGS) entry which is preliminary data.</text>
</comment>
<evidence type="ECO:0000256" key="1">
    <source>
        <dbReference type="ARBA" id="ARBA00022723"/>
    </source>
</evidence>
<proteinExistence type="predicted"/>
<dbReference type="Pfam" id="PF13669">
    <property type="entry name" value="Glyoxalase_4"/>
    <property type="match status" value="1"/>
</dbReference>
<dbReference type="AlphaFoldDB" id="A0A0F9P151"/>
<dbReference type="PANTHER" id="PTHR43048:SF3">
    <property type="entry name" value="METHYLMALONYL-COA EPIMERASE, MITOCHONDRIAL"/>
    <property type="match status" value="1"/>
</dbReference>
<protein>
    <recommendedName>
        <fullName evidence="3">VOC domain-containing protein</fullName>
    </recommendedName>
</protein>
<reference evidence="2" key="1">
    <citation type="journal article" date="2015" name="Nature">
        <title>Complex archaea that bridge the gap between prokaryotes and eukaryotes.</title>
        <authorList>
            <person name="Spang A."/>
            <person name="Saw J.H."/>
            <person name="Jorgensen S.L."/>
            <person name="Zaremba-Niedzwiedzka K."/>
            <person name="Martijn J."/>
            <person name="Lind A.E."/>
            <person name="van Eijk R."/>
            <person name="Schleper C."/>
            <person name="Guy L."/>
            <person name="Ettema T.J."/>
        </authorList>
    </citation>
    <scope>NUCLEOTIDE SEQUENCE</scope>
</reference>
<dbReference type="InterPro" id="IPR029068">
    <property type="entry name" value="Glyas_Bleomycin-R_OHBP_Dase"/>
</dbReference>
<dbReference type="Gene3D" id="3.10.180.10">
    <property type="entry name" value="2,3-Dihydroxybiphenyl 1,2-Dioxygenase, domain 1"/>
    <property type="match status" value="2"/>
</dbReference>
<accession>A0A0F9P151</accession>
<dbReference type="GO" id="GO:0004493">
    <property type="term" value="F:methylmalonyl-CoA epimerase activity"/>
    <property type="evidence" value="ECO:0007669"/>
    <property type="project" value="TreeGrafter"/>
</dbReference>
<dbReference type="GO" id="GO:0046491">
    <property type="term" value="P:L-methylmalonyl-CoA metabolic process"/>
    <property type="evidence" value="ECO:0007669"/>
    <property type="project" value="TreeGrafter"/>
</dbReference>
<organism evidence="2">
    <name type="scientific">marine sediment metagenome</name>
    <dbReference type="NCBI Taxonomy" id="412755"/>
    <lineage>
        <taxon>unclassified sequences</taxon>
        <taxon>metagenomes</taxon>
        <taxon>ecological metagenomes</taxon>
    </lineage>
</organism>
<dbReference type="GO" id="GO:0046872">
    <property type="term" value="F:metal ion binding"/>
    <property type="evidence" value="ECO:0007669"/>
    <property type="project" value="UniProtKB-KW"/>
</dbReference>